<keyword evidence="24" id="KW-1185">Reference proteome</keyword>
<evidence type="ECO:0000256" key="5">
    <source>
        <dbReference type="ARBA" id="ARBA00022862"/>
    </source>
</evidence>
<keyword evidence="8" id="KW-0676">Redox-active center</keyword>
<feature type="domain" description="Thioredoxin" evidence="22">
    <location>
        <begin position="6"/>
        <end position="156"/>
    </location>
</feature>
<comment type="subunit">
    <text evidence="2">Monomer.</text>
</comment>
<evidence type="ECO:0000256" key="21">
    <source>
        <dbReference type="PIRSR" id="PIRSR000239-1"/>
    </source>
</evidence>
<dbReference type="InterPro" id="IPR000866">
    <property type="entry name" value="AhpC/TSA"/>
</dbReference>
<dbReference type="EC" id="1.11.1.29" evidence="17"/>
<dbReference type="PROSITE" id="PS51352">
    <property type="entry name" value="THIOREDOXIN_2"/>
    <property type="match status" value="1"/>
</dbReference>
<evidence type="ECO:0000256" key="15">
    <source>
        <dbReference type="ARBA" id="ARBA00060973"/>
    </source>
</evidence>
<dbReference type="GO" id="GO:0034599">
    <property type="term" value="P:cellular response to oxidative stress"/>
    <property type="evidence" value="ECO:0007669"/>
    <property type="project" value="TreeGrafter"/>
</dbReference>
<evidence type="ECO:0000256" key="3">
    <source>
        <dbReference type="ARBA" id="ARBA00013017"/>
    </source>
</evidence>
<evidence type="ECO:0000256" key="7">
    <source>
        <dbReference type="ARBA" id="ARBA00023157"/>
    </source>
</evidence>
<evidence type="ECO:0000256" key="6">
    <source>
        <dbReference type="ARBA" id="ARBA00023002"/>
    </source>
</evidence>
<dbReference type="FunFam" id="3.40.30.10:FF:000118">
    <property type="entry name" value="Peroxiredoxin AhpE"/>
    <property type="match status" value="1"/>
</dbReference>
<dbReference type="Gene3D" id="3.40.30.10">
    <property type="entry name" value="Glutaredoxin"/>
    <property type="match status" value="1"/>
</dbReference>
<comment type="function">
    <text evidence="14">Thiol-specific peroxidase that catalyzes the reduction of hydrogen peroxide and organic hydroperoxides to water and alcohols, respectively. Plays a role in cell protection against oxidative stress by detoxifying peroxides. May represent an important antioxidant defense against cytotoxic peroxides, especially peroxynitrite, which can be formed by activated macrophages during infection.</text>
</comment>
<evidence type="ECO:0000256" key="10">
    <source>
        <dbReference type="ARBA" id="ARBA00038489"/>
    </source>
</evidence>
<organism evidence="23 24">
    <name type="scientific">Flexivirga oryzae</name>
    <dbReference type="NCBI Taxonomy" id="1794944"/>
    <lineage>
        <taxon>Bacteria</taxon>
        <taxon>Bacillati</taxon>
        <taxon>Actinomycetota</taxon>
        <taxon>Actinomycetes</taxon>
        <taxon>Micrococcales</taxon>
        <taxon>Dermacoccaceae</taxon>
        <taxon>Flexivirga</taxon>
    </lineage>
</organism>
<keyword evidence="6" id="KW-0560">Oxidoreductase</keyword>
<evidence type="ECO:0000256" key="11">
    <source>
        <dbReference type="ARBA" id="ARBA00041373"/>
    </source>
</evidence>
<comment type="similarity">
    <text evidence="10">Belongs to the peroxiredoxin family. BCP/PrxQ subfamily.</text>
</comment>
<reference evidence="23 24" key="1">
    <citation type="submission" date="2020-08" db="EMBL/GenBank/DDBJ databases">
        <title>Sequencing the genomes of 1000 actinobacteria strains.</title>
        <authorList>
            <person name="Klenk H.-P."/>
        </authorList>
    </citation>
    <scope>NUCLEOTIDE SEQUENCE [LARGE SCALE GENOMIC DNA]</scope>
    <source>
        <strain evidence="23 24">DSM 105369</strain>
    </source>
</reference>
<proteinExistence type="inferred from homology"/>
<protein>
    <recommendedName>
        <fullName evidence="18">Alkyl hydroperoxide reductase E</fullName>
        <ecNumber evidence="3">1.11.1.24</ecNumber>
        <ecNumber evidence="17">1.11.1.29</ecNumber>
    </recommendedName>
    <alternativeName>
        <fullName evidence="11">Bacterioferritin comigratory protein</fullName>
    </alternativeName>
    <alternativeName>
        <fullName evidence="19">Mycoredoxin-dependent peroxiredoxin</fullName>
    </alternativeName>
    <alternativeName>
        <fullName evidence="20">Peroxiredoxin AhpE</fullName>
    </alternativeName>
    <alternativeName>
        <fullName evidence="9">Thioredoxin peroxidase</fullName>
    </alternativeName>
</protein>
<comment type="function">
    <text evidence="1">Thiol-specific peroxidase that catalyzes the reduction of hydrogen peroxide and organic hydroperoxides to water and alcohols, respectively. Plays a role in cell protection against oxidative stress by detoxifying peroxides and as sensor of hydrogen peroxide-mediated signaling events.</text>
</comment>
<evidence type="ECO:0000256" key="14">
    <source>
        <dbReference type="ARBA" id="ARBA00056930"/>
    </source>
</evidence>
<dbReference type="Proteomes" id="UP000559182">
    <property type="component" value="Unassembled WGS sequence"/>
</dbReference>
<comment type="catalytic activity">
    <reaction evidence="12">
        <text>a hydroperoxide + [thioredoxin]-dithiol = an alcohol + [thioredoxin]-disulfide + H2O</text>
        <dbReference type="Rhea" id="RHEA:62620"/>
        <dbReference type="Rhea" id="RHEA-COMP:10698"/>
        <dbReference type="Rhea" id="RHEA-COMP:10700"/>
        <dbReference type="ChEBI" id="CHEBI:15377"/>
        <dbReference type="ChEBI" id="CHEBI:29950"/>
        <dbReference type="ChEBI" id="CHEBI:30879"/>
        <dbReference type="ChEBI" id="CHEBI:35924"/>
        <dbReference type="ChEBI" id="CHEBI:50058"/>
        <dbReference type="EC" id="1.11.1.24"/>
    </reaction>
</comment>
<keyword evidence="5" id="KW-0049">Antioxidant</keyword>
<comment type="similarity">
    <text evidence="15">Belongs to the peroxiredoxin family. AhpE subfamily.</text>
</comment>
<comment type="caution">
    <text evidence="23">The sequence shown here is derived from an EMBL/GenBank/DDBJ whole genome shotgun (WGS) entry which is preliminary data.</text>
</comment>
<feature type="active site" description="Cysteine sulfenic acid (-SOH) intermediate; for peroxidase activity" evidence="21">
    <location>
        <position position="49"/>
    </location>
</feature>
<sequence length="156" mass="16783">MSDSPITVGASAPDFTLKNQHGQDVSLAERTADKPALLVFYPFAWSGVCTGELCGIRDDLVGFTGDGAADVLAISCDPMFTLRAWADAQHYDFELLSDFWPHGTVARDYGVFNDAAGMAIRGTFLVDRSGAVRWTQVNGPGEARDFAGYREALAAL</sequence>
<dbReference type="InterPro" id="IPR050924">
    <property type="entry name" value="Peroxiredoxin_BCP/PrxQ"/>
</dbReference>
<evidence type="ECO:0000256" key="13">
    <source>
        <dbReference type="ARBA" id="ARBA00052774"/>
    </source>
</evidence>
<keyword evidence="4" id="KW-0575">Peroxidase</keyword>
<evidence type="ECO:0000256" key="1">
    <source>
        <dbReference type="ARBA" id="ARBA00003330"/>
    </source>
</evidence>
<evidence type="ECO:0000256" key="19">
    <source>
        <dbReference type="ARBA" id="ARBA00082991"/>
    </source>
</evidence>
<dbReference type="EMBL" id="JACHVQ010000001">
    <property type="protein sequence ID" value="MBB2891172.1"/>
    <property type="molecule type" value="Genomic_DNA"/>
</dbReference>
<evidence type="ECO:0000256" key="8">
    <source>
        <dbReference type="ARBA" id="ARBA00023284"/>
    </source>
</evidence>
<dbReference type="Pfam" id="PF00578">
    <property type="entry name" value="AhpC-TSA"/>
    <property type="match status" value="1"/>
</dbReference>
<dbReference type="InterPro" id="IPR036249">
    <property type="entry name" value="Thioredoxin-like_sf"/>
</dbReference>
<evidence type="ECO:0000256" key="12">
    <source>
        <dbReference type="ARBA" id="ARBA00049091"/>
    </source>
</evidence>
<accession>A0A839N946</accession>
<evidence type="ECO:0000256" key="17">
    <source>
        <dbReference type="ARBA" id="ARBA00067009"/>
    </source>
</evidence>
<evidence type="ECO:0000313" key="24">
    <source>
        <dbReference type="Proteomes" id="UP000559182"/>
    </source>
</evidence>
<dbReference type="CDD" id="cd03018">
    <property type="entry name" value="PRX_AhpE_like"/>
    <property type="match status" value="1"/>
</dbReference>
<dbReference type="PANTHER" id="PTHR42801">
    <property type="entry name" value="THIOREDOXIN-DEPENDENT PEROXIDE REDUCTASE"/>
    <property type="match status" value="1"/>
</dbReference>
<comment type="subunit">
    <text evidence="16">Homodimer. Forms both dimers and octamers; a tightly-associated dimer and a ring-like octamer.</text>
</comment>
<gene>
    <name evidence="23" type="ORF">FHU39_001156</name>
</gene>
<evidence type="ECO:0000256" key="20">
    <source>
        <dbReference type="ARBA" id="ARBA00083736"/>
    </source>
</evidence>
<evidence type="ECO:0000256" key="18">
    <source>
        <dbReference type="ARBA" id="ARBA00068979"/>
    </source>
</evidence>
<name>A0A839N946_9MICO</name>
<evidence type="ECO:0000256" key="9">
    <source>
        <dbReference type="ARBA" id="ARBA00032824"/>
    </source>
</evidence>
<dbReference type="GO" id="GO:0008379">
    <property type="term" value="F:thioredoxin peroxidase activity"/>
    <property type="evidence" value="ECO:0007669"/>
    <property type="project" value="TreeGrafter"/>
</dbReference>
<dbReference type="PANTHER" id="PTHR42801:SF20">
    <property type="entry name" value="ALKYL HYDROPEROXIDE REDUCTASE E"/>
    <property type="match status" value="1"/>
</dbReference>
<comment type="catalytic activity">
    <reaction evidence="13">
        <text>[mycoredoxin]-L-dithiol + a hydroperoxide = [mycoredoxin]-L-disulfide + an alcohol + H2O</text>
        <dbReference type="Rhea" id="RHEA:62640"/>
        <dbReference type="Rhea" id="RHEA-COMP:16137"/>
        <dbReference type="Rhea" id="RHEA-COMP:16138"/>
        <dbReference type="ChEBI" id="CHEBI:15377"/>
        <dbReference type="ChEBI" id="CHEBI:29950"/>
        <dbReference type="ChEBI" id="CHEBI:30879"/>
        <dbReference type="ChEBI" id="CHEBI:35924"/>
        <dbReference type="ChEBI" id="CHEBI:50058"/>
        <dbReference type="EC" id="1.11.1.29"/>
    </reaction>
</comment>
<dbReference type="SUPFAM" id="SSF52833">
    <property type="entry name" value="Thioredoxin-like"/>
    <property type="match status" value="1"/>
</dbReference>
<dbReference type="GO" id="GO:0045454">
    <property type="term" value="P:cell redox homeostasis"/>
    <property type="evidence" value="ECO:0007669"/>
    <property type="project" value="TreeGrafter"/>
</dbReference>
<dbReference type="InterPro" id="IPR013766">
    <property type="entry name" value="Thioredoxin_domain"/>
</dbReference>
<evidence type="ECO:0000313" key="23">
    <source>
        <dbReference type="EMBL" id="MBB2891172.1"/>
    </source>
</evidence>
<dbReference type="PIRSF" id="PIRSF000239">
    <property type="entry name" value="AHPC"/>
    <property type="match status" value="1"/>
</dbReference>
<dbReference type="InterPro" id="IPR024706">
    <property type="entry name" value="Peroxiredoxin_AhpC-typ"/>
</dbReference>
<evidence type="ECO:0000259" key="22">
    <source>
        <dbReference type="PROSITE" id="PS51352"/>
    </source>
</evidence>
<dbReference type="RefSeq" id="WP_183319475.1">
    <property type="nucleotide sequence ID" value="NZ_JACHVQ010000001.1"/>
</dbReference>
<evidence type="ECO:0000256" key="4">
    <source>
        <dbReference type="ARBA" id="ARBA00022559"/>
    </source>
</evidence>
<evidence type="ECO:0000256" key="2">
    <source>
        <dbReference type="ARBA" id="ARBA00011245"/>
    </source>
</evidence>
<dbReference type="EC" id="1.11.1.24" evidence="3"/>
<dbReference type="AlphaFoldDB" id="A0A839N946"/>
<evidence type="ECO:0000256" key="16">
    <source>
        <dbReference type="ARBA" id="ARBA00065226"/>
    </source>
</evidence>
<dbReference type="GO" id="GO:0005737">
    <property type="term" value="C:cytoplasm"/>
    <property type="evidence" value="ECO:0007669"/>
    <property type="project" value="TreeGrafter"/>
</dbReference>
<keyword evidence="7" id="KW-1015">Disulfide bond</keyword>